<evidence type="ECO:0000256" key="1">
    <source>
        <dbReference type="SAM" id="Coils"/>
    </source>
</evidence>
<sequence>MEQQQNGLPGGLFSGGMASTGMLQGLEFPLHPQQPNPQNNPQPNLQQHSSHHHHHHHPQIVASAFTAPHQLQPVKQNNPYPPPQFTTSKPKSPLTDDEDAAGEDPLSGGDPKRKMSPWHRMKWTDSMVRLLIMAVYYIGDEVGSEPSEPAPTTSKKKAGGAQGGLSQKKGKWKSVSRAMMEKGYYVSPQQCEDKFNDLNKRYKRVNDILGRGTACKVVENQSLLETMELSPKMKDEVKKLLSSKHLFFREMCAYHNSCGHGNEVVAHAAPPPNPQLLQQQQQQQQKCAHSENSGHGPAPNSHEDDDEDSDDDDDDDDEYNEEEEFEHSSHGHGQEEGDDEVRDQELRHKKARRKGEEMMMTTSASMREFGGELASVVQDGGRSAWEKLQWTKATMVELEEQRIGYQAQALEIEKQRLKWVKFAGKKEREMERVKIENERKKIENERMVLLIRRKELELLDVQHQQQHQQQSLFEQEERSLLVCWVNEHIADCHNRLLRIILLLVYDSDKCFE</sequence>
<protein>
    <recommendedName>
        <fullName evidence="3">Myb/SANT-like DNA-binding domain-containing protein</fullName>
    </recommendedName>
</protein>
<dbReference type="Gene3D" id="1.10.10.60">
    <property type="entry name" value="Homeodomain-like"/>
    <property type="match status" value="1"/>
</dbReference>
<gene>
    <name evidence="4" type="ORF">LTRI10_LOCUS38626</name>
</gene>
<keyword evidence="1" id="KW-0175">Coiled coil</keyword>
<dbReference type="Proteomes" id="UP001497516">
    <property type="component" value="Chromosome 6"/>
</dbReference>
<feature type="region of interest" description="Disordered" evidence="2">
    <location>
        <begin position="1"/>
        <end position="58"/>
    </location>
</feature>
<evidence type="ECO:0000259" key="3">
    <source>
        <dbReference type="Pfam" id="PF13837"/>
    </source>
</evidence>
<feature type="region of interest" description="Disordered" evidence="2">
    <location>
        <begin position="265"/>
        <end position="344"/>
    </location>
</feature>
<dbReference type="InterPro" id="IPR044822">
    <property type="entry name" value="Myb_DNA-bind_4"/>
</dbReference>
<evidence type="ECO:0000256" key="2">
    <source>
        <dbReference type="SAM" id="MobiDB-lite"/>
    </source>
</evidence>
<proteinExistence type="predicted"/>
<feature type="coiled-coil region" evidence="1">
    <location>
        <begin position="395"/>
        <end position="445"/>
    </location>
</feature>
<evidence type="ECO:0000313" key="4">
    <source>
        <dbReference type="EMBL" id="CAL1398392.1"/>
    </source>
</evidence>
<feature type="region of interest" description="Disordered" evidence="2">
    <location>
        <begin position="72"/>
        <end position="117"/>
    </location>
</feature>
<feature type="domain" description="Myb/SANT-like DNA-binding" evidence="3">
    <location>
        <begin position="120"/>
        <end position="219"/>
    </location>
</feature>
<name>A0AAV2FK91_9ROSI</name>
<feature type="region of interest" description="Disordered" evidence="2">
    <location>
        <begin position="144"/>
        <end position="172"/>
    </location>
</feature>
<feature type="compositionally biased region" description="Low complexity" evidence="2">
    <location>
        <begin position="275"/>
        <end position="285"/>
    </location>
</feature>
<reference evidence="4 5" key="1">
    <citation type="submission" date="2024-04" db="EMBL/GenBank/DDBJ databases">
        <authorList>
            <person name="Fracassetti M."/>
        </authorList>
    </citation>
    <scope>NUCLEOTIDE SEQUENCE [LARGE SCALE GENOMIC DNA]</scope>
</reference>
<keyword evidence="5" id="KW-1185">Reference proteome</keyword>
<evidence type="ECO:0000313" key="5">
    <source>
        <dbReference type="Proteomes" id="UP001497516"/>
    </source>
</evidence>
<accession>A0AAV2FK91</accession>
<dbReference type="AlphaFoldDB" id="A0AAV2FK91"/>
<organism evidence="4 5">
    <name type="scientific">Linum trigynum</name>
    <dbReference type="NCBI Taxonomy" id="586398"/>
    <lineage>
        <taxon>Eukaryota</taxon>
        <taxon>Viridiplantae</taxon>
        <taxon>Streptophyta</taxon>
        <taxon>Embryophyta</taxon>
        <taxon>Tracheophyta</taxon>
        <taxon>Spermatophyta</taxon>
        <taxon>Magnoliopsida</taxon>
        <taxon>eudicotyledons</taxon>
        <taxon>Gunneridae</taxon>
        <taxon>Pentapetalae</taxon>
        <taxon>rosids</taxon>
        <taxon>fabids</taxon>
        <taxon>Malpighiales</taxon>
        <taxon>Linaceae</taxon>
        <taxon>Linum</taxon>
    </lineage>
</organism>
<dbReference type="PANTHER" id="PTHR46327">
    <property type="entry name" value="F16F4.11 PROTEIN-RELATED"/>
    <property type="match status" value="1"/>
</dbReference>
<dbReference type="EMBL" id="OZ034819">
    <property type="protein sequence ID" value="CAL1398392.1"/>
    <property type="molecule type" value="Genomic_DNA"/>
</dbReference>
<feature type="compositionally biased region" description="Basic residues" evidence="2">
    <location>
        <begin position="49"/>
        <end position="58"/>
    </location>
</feature>
<feature type="compositionally biased region" description="Acidic residues" evidence="2">
    <location>
        <begin position="303"/>
        <end position="325"/>
    </location>
</feature>
<dbReference type="Pfam" id="PF13837">
    <property type="entry name" value="Myb_DNA-bind_4"/>
    <property type="match status" value="1"/>
</dbReference>
<feature type="compositionally biased region" description="Basic and acidic residues" evidence="2">
    <location>
        <begin position="326"/>
        <end position="335"/>
    </location>
</feature>
<dbReference type="PANTHER" id="PTHR46327:SF2">
    <property type="entry name" value="SEQUENCE-SPECIFIC DNA BINDING TRANSCRIPTION FACTOR"/>
    <property type="match status" value="1"/>
</dbReference>